<organism evidence="2 3">
    <name type="scientific">Xylaria flabelliformis</name>
    <dbReference type="NCBI Taxonomy" id="2512241"/>
    <lineage>
        <taxon>Eukaryota</taxon>
        <taxon>Fungi</taxon>
        <taxon>Dikarya</taxon>
        <taxon>Ascomycota</taxon>
        <taxon>Pezizomycotina</taxon>
        <taxon>Sordariomycetes</taxon>
        <taxon>Xylariomycetidae</taxon>
        <taxon>Xylariales</taxon>
        <taxon>Xylariaceae</taxon>
        <taxon>Xylaria</taxon>
    </lineage>
</organism>
<name>A0A553HNY7_9PEZI</name>
<evidence type="ECO:0000313" key="2">
    <source>
        <dbReference type="EMBL" id="TRX89671.1"/>
    </source>
</evidence>
<feature type="compositionally biased region" description="Low complexity" evidence="1">
    <location>
        <begin position="36"/>
        <end position="48"/>
    </location>
</feature>
<feature type="compositionally biased region" description="Polar residues" evidence="1">
    <location>
        <begin position="149"/>
        <end position="158"/>
    </location>
</feature>
<dbReference type="EMBL" id="VFLP01000064">
    <property type="protein sequence ID" value="TRX89671.1"/>
    <property type="molecule type" value="Genomic_DNA"/>
</dbReference>
<keyword evidence="3" id="KW-1185">Reference proteome</keyword>
<feature type="region of interest" description="Disordered" evidence="1">
    <location>
        <begin position="211"/>
        <end position="257"/>
    </location>
</feature>
<comment type="caution">
    <text evidence="2">The sequence shown here is derived from an EMBL/GenBank/DDBJ whole genome shotgun (WGS) entry which is preliminary data.</text>
</comment>
<sequence>MTTHVNGARRPTLAPLWTNYQLGQSPSTTFRAAQGPLLSPSPSRLPSPMYTATSDGSARKKDRTLGDGRVHKVSPTSSSSPKFLSSIEGQSPLVSKLEKVSLQLTASKDRLATQRNAGETQAHRRIRPWEDFGNATTADTFIIARSIRRNGSPTTGNSHPFWEDGSPKSELPNRLTLRAIVRPRAPGRKAFLIQRNLDIDELRAAVSTTLPDLSDKSASPSQTSRKPLPVLAKWSSNSRRSSTGLPSPQSSKTMSHSMDYEKLIRDPKTIPIHTQYIMSTLPVLATLLTSGNIRNGDIVYLPVPHAESWSQTIRYIYTGDGELTVAMRENIIYLGGRV</sequence>
<dbReference type="Proteomes" id="UP000319160">
    <property type="component" value="Unassembled WGS sequence"/>
</dbReference>
<dbReference type="AlphaFoldDB" id="A0A553HNY7"/>
<accession>A0A553HNY7</accession>
<feature type="compositionally biased region" description="Low complexity" evidence="1">
    <location>
        <begin position="74"/>
        <end position="85"/>
    </location>
</feature>
<feature type="compositionally biased region" description="Basic and acidic residues" evidence="1">
    <location>
        <begin position="57"/>
        <end position="70"/>
    </location>
</feature>
<dbReference type="OrthoDB" id="3492129at2759"/>
<feature type="region of interest" description="Disordered" evidence="1">
    <location>
        <begin position="27"/>
        <end position="85"/>
    </location>
</feature>
<proteinExistence type="predicted"/>
<feature type="compositionally biased region" description="Polar residues" evidence="1">
    <location>
        <begin position="211"/>
        <end position="225"/>
    </location>
</feature>
<evidence type="ECO:0000256" key="1">
    <source>
        <dbReference type="SAM" id="MobiDB-lite"/>
    </source>
</evidence>
<reference evidence="3" key="1">
    <citation type="submission" date="2019-06" db="EMBL/GenBank/DDBJ databases">
        <title>Draft genome sequence of the griseofulvin-producing fungus Xylaria cubensis strain G536.</title>
        <authorList>
            <person name="Mead M.E."/>
            <person name="Raja H.A."/>
            <person name="Steenwyk J.L."/>
            <person name="Knowles S.L."/>
            <person name="Oberlies N.H."/>
            <person name="Rokas A."/>
        </authorList>
    </citation>
    <scope>NUCLEOTIDE SEQUENCE [LARGE SCALE GENOMIC DNA]</scope>
    <source>
        <strain evidence="3">G536</strain>
    </source>
</reference>
<gene>
    <name evidence="2" type="ORF">FHL15_009421</name>
</gene>
<feature type="region of interest" description="Disordered" evidence="1">
    <location>
        <begin position="149"/>
        <end position="169"/>
    </location>
</feature>
<evidence type="ECO:0000313" key="3">
    <source>
        <dbReference type="Proteomes" id="UP000319160"/>
    </source>
</evidence>
<protein>
    <submittedName>
        <fullName evidence="2">Uncharacterized protein</fullName>
    </submittedName>
</protein>
<feature type="compositionally biased region" description="Polar residues" evidence="1">
    <location>
        <begin position="234"/>
        <end position="256"/>
    </location>
</feature>